<dbReference type="GO" id="GO:0016020">
    <property type="term" value="C:membrane"/>
    <property type="evidence" value="ECO:0007669"/>
    <property type="project" value="TreeGrafter"/>
</dbReference>
<feature type="domain" description="AB hydrolase-1" evidence="1">
    <location>
        <begin position="99"/>
        <end position="216"/>
    </location>
</feature>
<dbReference type="InterPro" id="IPR000073">
    <property type="entry name" value="AB_hydrolase_1"/>
</dbReference>
<dbReference type="GO" id="GO:0047372">
    <property type="term" value="F:monoacylglycerol lipase activity"/>
    <property type="evidence" value="ECO:0007669"/>
    <property type="project" value="TreeGrafter"/>
</dbReference>
<dbReference type="GO" id="GO:0046464">
    <property type="term" value="P:acylglycerol catabolic process"/>
    <property type="evidence" value="ECO:0007669"/>
    <property type="project" value="TreeGrafter"/>
</dbReference>
<protein>
    <recommendedName>
        <fullName evidence="1">AB hydrolase-1 domain-containing protein</fullName>
    </recommendedName>
</protein>
<dbReference type="Gene3D" id="3.40.50.1820">
    <property type="entry name" value="alpha/beta hydrolase"/>
    <property type="match status" value="1"/>
</dbReference>
<evidence type="ECO:0000313" key="2">
    <source>
        <dbReference type="EMBL" id="KAA8567350.1"/>
    </source>
</evidence>
<dbReference type="PANTHER" id="PTHR43798:SF33">
    <property type="entry name" value="HYDROLASE, PUTATIVE (AFU_ORTHOLOGUE AFUA_2G14860)-RELATED"/>
    <property type="match status" value="1"/>
</dbReference>
<keyword evidence="3" id="KW-1185">Reference proteome</keyword>
<evidence type="ECO:0000259" key="1">
    <source>
        <dbReference type="Pfam" id="PF00561"/>
    </source>
</evidence>
<gene>
    <name evidence="2" type="ORF">EYC84_010378</name>
</gene>
<dbReference type="InterPro" id="IPR029058">
    <property type="entry name" value="AB_hydrolase_fold"/>
</dbReference>
<dbReference type="Pfam" id="PF00561">
    <property type="entry name" value="Abhydrolase_1"/>
    <property type="match status" value="1"/>
</dbReference>
<dbReference type="AlphaFoldDB" id="A0A5M9JFD0"/>
<dbReference type="InterPro" id="IPR050266">
    <property type="entry name" value="AB_hydrolase_sf"/>
</dbReference>
<dbReference type="Proteomes" id="UP000322873">
    <property type="component" value="Unassembled WGS sequence"/>
</dbReference>
<dbReference type="PANTHER" id="PTHR43798">
    <property type="entry name" value="MONOACYLGLYCEROL LIPASE"/>
    <property type="match status" value="1"/>
</dbReference>
<dbReference type="SUPFAM" id="SSF53474">
    <property type="entry name" value="alpha/beta-Hydrolases"/>
    <property type="match status" value="1"/>
</dbReference>
<sequence length="386" mass="42987">MTTGYGKMPRCNVRFGLVERIARNGEVFVTDERVSELMERVVSCQLLPSHHHLSPPLAPSSSPQIQLIMATFFPNFTSQSISVSDGISIHTLTGPKTGPPLLLIHGFPQTHHIWHLVAPQLADQHSLVLVDLRGYGLSSKPRASEHGGHVEYSKGVMGEDCLAVMTSLGYSQFSILAHDRGARVAHQLAIDHPEAVSKVMLLDILPTLTMFELGKASWYQKYWHWQFLSQPSPFPESAILADPALYAEKFLGPGGVGGKGVVFHPEVRAQYEGLLRDEEALHGMCEDYRAGVSIDLEEQRRDRKAGKKISCDVFVVWGRNGACETEFGNVVALWREVCGGKVEGLPIESGWDPYLDTSTFSTKNMNYAWVYRYRIEIGIRIQNLDT</sequence>
<reference evidence="2 3" key="1">
    <citation type="submission" date="2019-06" db="EMBL/GenBank/DDBJ databases">
        <title>Genome Sequence of the Brown Rot Fungal Pathogen Monilinia fructicola.</title>
        <authorList>
            <person name="De Miccolis Angelini R.M."/>
            <person name="Landi L."/>
            <person name="Abate D."/>
            <person name="Pollastro S."/>
            <person name="Romanazzi G."/>
            <person name="Faretra F."/>
        </authorList>
    </citation>
    <scope>NUCLEOTIDE SEQUENCE [LARGE SCALE GENOMIC DNA]</scope>
    <source>
        <strain evidence="2 3">Mfrc123</strain>
    </source>
</reference>
<name>A0A5M9JFD0_MONFR</name>
<proteinExistence type="predicted"/>
<accession>A0A5M9JFD0</accession>
<comment type="caution">
    <text evidence="2">The sequence shown here is derived from an EMBL/GenBank/DDBJ whole genome shotgun (WGS) entry which is preliminary data.</text>
</comment>
<dbReference type="VEuPathDB" id="FungiDB:MFRU_007g03710"/>
<dbReference type="EMBL" id="VICG01000011">
    <property type="protein sequence ID" value="KAA8567350.1"/>
    <property type="molecule type" value="Genomic_DNA"/>
</dbReference>
<organism evidence="2 3">
    <name type="scientific">Monilinia fructicola</name>
    <name type="common">Brown rot fungus</name>
    <name type="synonym">Ciboria fructicola</name>
    <dbReference type="NCBI Taxonomy" id="38448"/>
    <lineage>
        <taxon>Eukaryota</taxon>
        <taxon>Fungi</taxon>
        <taxon>Dikarya</taxon>
        <taxon>Ascomycota</taxon>
        <taxon>Pezizomycotina</taxon>
        <taxon>Leotiomycetes</taxon>
        <taxon>Helotiales</taxon>
        <taxon>Sclerotiniaceae</taxon>
        <taxon>Monilinia</taxon>
    </lineage>
</organism>
<evidence type="ECO:0000313" key="3">
    <source>
        <dbReference type="Proteomes" id="UP000322873"/>
    </source>
</evidence>